<reference evidence="2" key="1">
    <citation type="submission" date="2016-06" db="EMBL/GenBank/DDBJ databases">
        <title>Parallel loss of symbiosis genes in relatives of nitrogen-fixing non-legume Parasponia.</title>
        <authorList>
            <person name="Van Velzen R."/>
            <person name="Holmer R."/>
            <person name="Bu F."/>
            <person name="Rutten L."/>
            <person name="Van Zeijl A."/>
            <person name="Liu W."/>
            <person name="Santuari L."/>
            <person name="Cao Q."/>
            <person name="Sharma T."/>
            <person name="Shen D."/>
            <person name="Roswanjaya Y."/>
            <person name="Wardhani T."/>
            <person name="Kalhor M.S."/>
            <person name="Jansen J."/>
            <person name="Van den Hoogen J."/>
            <person name="Gungor B."/>
            <person name="Hartog M."/>
            <person name="Hontelez J."/>
            <person name="Verver J."/>
            <person name="Yang W.-C."/>
            <person name="Schijlen E."/>
            <person name="Repin R."/>
            <person name="Schilthuizen M."/>
            <person name="Schranz E."/>
            <person name="Heidstra R."/>
            <person name="Miyata K."/>
            <person name="Fedorova E."/>
            <person name="Kohlen W."/>
            <person name="Bisseling T."/>
            <person name="Smit S."/>
            <person name="Geurts R."/>
        </authorList>
    </citation>
    <scope>NUCLEOTIDE SEQUENCE [LARGE SCALE GENOMIC DNA]</scope>
    <source>
        <strain evidence="2">cv. WU1-14</strain>
    </source>
</reference>
<dbReference type="Proteomes" id="UP000237105">
    <property type="component" value="Unassembled WGS sequence"/>
</dbReference>
<evidence type="ECO:0000313" key="2">
    <source>
        <dbReference type="Proteomes" id="UP000237105"/>
    </source>
</evidence>
<comment type="caution">
    <text evidence="1">The sequence shown here is derived from an EMBL/GenBank/DDBJ whole genome shotgun (WGS) entry which is preliminary data.</text>
</comment>
<dbReference type="EMBL" id="JXTB01000305">
    <property type="protein sequence ID" value="PON46779.1"/>
    <property type="molecule type" value="Genomic_DNA"/>
</dbReference>
<name>A0A2P5BDA3_PARAD</name>
<evidence type="ECO:0000313" key="1">
    <source>
        <dbReference type="EMBL" id="PON46779.1"/>
    </source>
</evidence>
<proteinExistence type="predicted"/>
<keyword evidence="2" id="KW-1185">Reference proteome</keyword>
<dbReference type="AlphaFoldDB" id="A0A2P5BDA3"/>
<accession>A0A2P5BDA3</accession>
<organism evidence="1 2">
    <name type="scientific">Parasponia andersonii</name>
    <name type="common">Sponia andersonii</name>
    <dbReference type="NCBI Taxonomy" id="3476"/>
    <lineage>
        <taxon>Eukaryota</taxon>
        <taxon>Viridiplantae</taxon>
        <taxon>Streptophyta</taxon>
        <taxon>Embryophyta</taxon>
        <taxon>Tracheophyta</taxon>
        <taxon>Spermatophyta</taxon>
        <taxon>Magnoliopsida</taxon>
        <taxon>eudicotyledons</taxon>
        <taxon>Gunneridae</taxon>
        <taxon>Pentapetalae</taxon>
        <taxon>rosids</taxon>
        <taxon>fabids</taxon>
        <taxon>Rosales</taxon>
        <taxon>Cannabaceae</taxon>
        <taxon>Parasponia</taxon>
    </lineage>
</organism>
<gene>
    <name evidence="1" type="ORF">PanWU01x14_248740</name>
</gene>
<protein>
    <submittedName>
        <fullName evidence="1">Uncharacterized protein</fullName>
    </submittedName>
</protein>
<sequence>MKDRLFIYFDMISTVSCAQMLSSSSKPQSKICTNTGPIWPWNLFALSSMITSSSSSGPENFPQPMYGPLEYLVGPHGPAISTRKGLCVWNETTSLELDSSSGRTCTIKTKYHRPSCRT</sequence>